<feature type="region of interest" description="Disordered" evidence="2">
    <location>
        <begin position="233"/>
        <end position="265"/>
    </location>
</feature>
<feature type="transmembrane region" description="Helical" evidence="3">
    <location>
        <begin position="208"/>
        <end position="228"/>
    </location>
</feature>
<sequence>MTTTTDTTDSGSAVSHGLTKVLGELGLVTVWRASRDVKLLGAQRFVRMFAYGCSTLILVSYLKALDISEQNIGLFMTLTLFGDVFISFFLTLFADTMGRRAVLILGSFLMAGSGVIFGLFNNYWILLAAAVFGVISPSGNDIGPFRAVEESTLAHLTLHEHLGDIFTWYSLIGTAGTALGMMSGGWIITFLQSVKGWNFETACRAIFFGYGAIGVVKLFLSLGLSHNVEAEEKQKKKTGPLQGQQEATETQPLLGEQSTQTEQPKKRGLFASADKALLSLIIKLFLLFGLDSFASGLAALSWMTYFFKVKFDLPEGNLGSIFFTTSLISAASMLVSSSIAKRIGYVRAMVFTHLPSTICLALIPVPNSLPLALTFLVLRACSQNMDVAPRAAFLASALPSDKRTAIMGSVNVVKTTAQSAGPYITGFMADHGLFGWSFTVAGILKVVYDLGMLFTFAGTEPAKKKPASTEEGEVEN</sequence>
<dbReference type="STRING" id="1073090.A0A1L9SSR7"/>
<dbReference type="GO" id="GO:0000329">
    <property type="term" value="C:fungal-type vacuole membrane"/>
    <property type="evidence" value="ECO:0007669"/>
    <property type="project" value="TreeGrafter"/>
</dbReference>
<keyword evidence="3" id="KW-1133">Transmembrane helix</keyword>
<feature type="transmembrane region" description="Helical" evidence="3">
    <location>
        <begin position="433"/>
        <end position="456"/>
    </location>
</feature>
<protein>
    <recommendedName>
        <fullName evidence="4">Major facilitator superfamily (MFS) profile domain-containing protein</fullName>
    </recommendedName>
</protein>
<dbReference type="InterPro" id="IPR036259">
    <property type="entry name" value="MFS_trans_sf"/>
</dbReference>
<name>A0A1L9SSR7_9EURO</name>
<feature type="transmembrane region" description="Helical" evidence="3">
    <location>
        <begin position="318"/>
        <end position="336"/>
    </location>
</feature>
<feature type="transmembrane region" description="Helical" evidence="3">
    <location>
        <begin position="284"/>
        <end position="306"/>
    </location>
</feature>
<evidence type="ECO:0000256" key="2">
    <source>
        <dbReference type="SAM" id="MobiDB-lite"/>
    </source>
</evidence>
<evidence type="ECO:0000256" key="3">
    <source>
        <dbReference type="SAM" id="Phobius"/>
    </source>
</evidence>
<evidence type="ECO:0000259" key="4">
    <source>
        <dbReference type="PROSITE" id="PS50850"/>
    </source>
</evidence>
<comment type="subcellular location">
    <subcellularLocation>
        <location evidence="1">Membrane</location>
        <topology evidence="1">Multi-pass membrane protein</topology>
    </subcellularLocation>
</comment>
<dbReference type="OrthoDB" id="10027823at2759"/>
<keyword evidence="3" id="KW-0472">Membrane</keyword>
<dbReference type="Gene3D" id="1.20.1250.20">
    <property type="entry name" value="MFS general substrate transporter like domains"/>
    <property type="match status" value="1"/>
</dbReference>
<dbReference type="PROSITE" id="PS50850">
    <property type="entry name" value="MFS"/>
    <property type="match status" value="1"/>
</dbReference>
<evidence type="ECO:0000313" key="6">
    <source>
        <dbReference type="Proteomes" id="UP000184188"/>
    </source>
</evidence>
<dbReference type="PANTHER" id="PTHR23520:SF5">
    <property type="entry name" value="TRANSPORTER, PUTATIVE (AFU_ORTHOLOGUE AFUA_3G04000)-RELATED"/>
    <property type="match status" value="1"/>
</dbReference>
<feature type="transmembrane region" description="Helical" evidence="3">
    <location>
        <begin position="348"/>
        <end position="365"/>
    </location>
</feature>
<feature type="transmembrane region" description="Helical" evidence="3">
    <location>
        <begin position="126"/>
        <end position="145"/>
    </location>
</feature>
<dbReference type="InterPro" id="IPR011701">
    <property type="entry name" value="MFS"/>
</dbReference>
<feature type="transmembrane region" description="Helical" evidence="3">
    <location>
        <begin position="45"/>
        <end position="62"/>
    </location>
</feature>
<evidence type="ECO:0000313" key="5">
    <source>
        <dbReference type="EMBL" id="OJJ50248.1"/>
    </source>
</evidence>
<dbReference type="VEuPathDB" id="FungiDB:ASPZODRAFT_128876"/>
<feature type="domain" description="Major facilitator superfamily (MFS) profile" evidence="4">
    <location>
        <begin position="36"/>
        <end position="460"/>
    </location>
</feature>
<evidence type="ECO:0000256" key="1">
    <source>
        <dbReference type="ARBA" id="ARBA00004141"/>
    </source>
</evidence>
<dbReference type="EMBL" id="KV878337">
    <property type="protein sequence ID" value="OJJ50248.1"/>
    <property type="molecule type" value="Genomic_DNA"/>
</dbReference>
<dbReference type="PANTHER" id="PTHR23520">
    <property type="entry name" value="TRANSPORTER, PUTATIVE (AFU_ORTHOLOGUE AFUA_3G04000)-RELATED"/>
    <property type="match status" value="1"/>
</dbReference>
<feature type="compositionally biased region" description="Polar residues" evidence="2">
    <location>
        <begin position="241"/>
        <end position="262"/>
    </location>
</feature>
<accession>A0A1L9SSR7</accession>
<reference evidence="6" key="1">
    <citation type="journal article" date="2017" name="Genome Biol.">
        <title>Comparative genomics reveals high biological diversity and specific adaptations in the industrially and medically important fungal genus Aspergillus.</title>
        <authorList>
            <person name="de Vries R.P."/>
            <person name="Riley R."/>
            <person name="Wiebenga A."/>
            <person name="Aguilar-Osorio G."/>
            <person name="Amillis S."/>
            <person name="Uchima C.A."/>
            <person name="Anderluh G."/>
            <person name="Asadollahi M."/>
            <person name="Askin M."/>
            <person name="Barry K."/>
            <person name="Battaglia E."/>
            <person name="Bayram O."/>
            <person name="Benocci T."/>
            <person name="Braus-Stromeyer S.A."/>
            <person name="Caldana C."/>
            <person name="Canovas D."/>
            <person name="Cerqueira G.C."/>
            <person name="Chen F."/>
            <person name="Chen W."/>
            <person name="Choi C."/>
            <person name="Clum A."/>
            <person name="Dos Santos R.A."/>
            <person name="Damasio A.R."/>
            <person name="Diallinas G."/>
            <person name="Emri T."/>
            <person name="Fekete E."/>
            <person name="Flipphi M."/>
            <person name="Freyberg S."/>
            <person name="Gallo A."/>
            <person name="Gournas C."/>
            <person name="Habgood R."/>
            <person name="Hainaut M."/>
            <person name="Harispe M.L."/>
            <person name="Henrissat B."/>
            <person name="Hilden K.S."/>
            <person name="Hope R."/>
            <person name="Hossain A."/>
            <person name="Karabika E."/>
            <person name="Karaffa L."/>
            <person name="Karanyi Z."/>
            <person name="Krasevec N."/>
            <person name="Kuo A."/>
            <person name="Kusch H."/>
            <person name="LaButti K."/>
            <person name="Lagendijk E.L."/>
            <person name="Lapidus A."/>
            <person name="Levasseur A."/>
            <person name="Lindquist E."/>
            <person name="Lipzen A."/>
            <person name="Logrieco A.F."/>
            <person name="MacCabe A."/>
            <person name="Maekelae M.R."/>
            <person name="Malavazi I."/>
            <person name="Melin P."/>
            <person name="Meyer V."/>
            <person name="Mielnichuk N."/>
            <person name="Miskei M."/>
            <person name="Molnar A.P."/>
            <person name="Mule G."/>
            <person name="Ngan C.Y."/>
            <person name="Orejas M."/>
            <person name="Orosz E."/>
            <person name="Ouedraogo J.P."/>
            <person name="Overkamp K.M."/>
            <person name="Park H.-S."/>
            <person name="Perrone G."/>
            <person name="Piumi F."/>
            <person name="Punt P.J."/>
            <person name="Ram A.F."/>
            <person name="Ramon A."/>
            <person name="Rauscher S."/>
            <person name="Record E."/>
            <person name="Riano-Pachon D.M."/>
            <person name="Robert V."/>
            <person name="Roehrig J."/>
            <person name="Ruller R."/>
            <person name="Salamov A."/>
            <person name="Salih N.S."/>
            <person name="Samson R.A."/>
            <person name="Sandor E."/>
            <person name="Sanguinetti M."/>
            <person name="Schuetze T."/>
            <person name="Sepcic K."/>
            <person name="Shelest E."/>
            <person name="Sherlock G."/>
            <person name="Sophianopoulou V."/>
            <person name="Squina F.M."/>
            <person name="Sun H."/>
            <person name="Susca A."/>
            <person name="Todd R.B."/>
            <person name="Tsang A."/>
            <person name="Unkles S.E."/>
            <person name="van de Wiele N."/>
            <person name="van Rossen-Uffink D."/>
            <person name="Oliveira J.V."/>
            <person name="Vesth T.C."/>
            <person name="Visser J."/>
            <person name="Yu J.-H."/>
            <person name="Zhou M."/>
            <person name="Andersen M.R."/>
            <person name="Archer D.B."/>
            <person name="Baker S.E."/>
            <person name="Benoit I."/>
            <person name="Brakhage A.A."/>
            <person name="Braus G.H."/>
            <person name="Fischer R."/>
            <person name="Frisvad J.C."/>
            <person name="Goldman G.H."/>
            <person name="Houbraken J."/>
            <person name="Oakley B."/>
            <person name="Pocsi I."/>
            <person name="Scazzocchio C."/>
            <person name="Seiboth B."/>
            <person name="vanKuyk P.A."/>
            <person name="Wortman J."/>
            <person name="Dyer P.S."/>
            <person name="Grigoriev I.V."/>
        </authorList>
    </citation>
    <scope>NUCLEOTIDE SEQUENCE [LARGE SCALE GENOMIC DNA]</scope>
    <source>
        <strain evidence="6">CBS 506.65</strain>
    </source>
</reference>
<keyword evidence="6" id="KW-1185">Reference proteome</keyword>
<dbReference type="GO" id="GO:0022857">
    <property type="term" value="F:transmembrane transporter activity"/>
    <property type="evidence" value="ECO:0007669"/>
    <property type="project" value="InterPro"/>
</dbReference>
<keyword evidence="3" id="KW-0812">Transmembrane</keyword>
<dbReference type="InterPro" id="IPR020846">
    <property type="entry name" value="MFS_dom"/>
</dbReference>
<dbReference type="RefSeq" id="XP_022584758.1">
    <property type="nucleotide sequence ID" value="XM_022722140.1"/>
</dbReference>
<proteinExistence type="predicted"/>
<feature type="transmembrane region" description="Helical" evidence="3">
    <location>
        <begin position="101"/>
        <end position="120"/>
    </location>
</feature>
<feature type="transmembrane region" description="Helical" evidence="3">
    <location>
        <begin position="74"/>
        <end position="94"/>
    </location>
</feature>
<dbReference type="Proteomes" id="UP000184188">
    <property type="component" value="Unassembled WGS sequence"/>
</dbReference>
<dbReference type="AlphaFoldDB" id="A0A1L9SSR7"/>
<dbReference type="SUPFAM" id="SSF103473">
    <property type="entry name" value="MFS general substrate transporter"/>
    <property type="match status" value="1"/>
</dbReference>
<dbReference type="GeneID" id="34608605"/>
<organism evidence="5 6">
    <name type="scientific">Penicilliopsis zonata CBS 506.65</name>
    <dbReference type="NCBI Taxonomy" id="1073090"/>
    <lineage>
        <taxon>Eukaryota</taxon>
        <taxon>Fungi</taxon>
        <taxon>Dikarya</taxon>
        <taxon>Ascomycota</taxon>
        <taxon>Pezizomycotina</taxon>
        <taxon>Eurotiomycetes</taxon>
        <taxon>Eurotiomycetidae</taxon>
        <taxon>Eurotiales</taxon>
        <taxon>Aspergillaceae</taxon>
        <taxon>Penicilliopsis</taxon>
    </lineage>
</organism>
<gene>
    <name evidence="5" type="ORF">ASPZODRAFT_128876</name>
</gene>
<dbReference type="Pfam" id="PF07690">
    <property type="entry name" value="MFS_1"/>
    <property type="match status" value="1"/>
</dbReference>
<feature type="transmembrane region" description="Helical" evidence="3">
    <location>
        <begin position="166"/>
        <end position="188"/>
    </location>
</feature>